<dbReference type="SUPFAM" id="SSF53448">
    <property type="entry name" value="Nucleotide-diphospho-sugar transferases"/>
    <property type="match status" value="1"/>
</dbReference>
<reference evidence="3" key="1">
    <citation type="submission" date="2019-07" db="EMBL/GenBank/DDBJ databases">
        <authorList>
            <person name="Weber M."/>
            <person name="Kostadinov I."/>
            <person name="Kostadinov D I."/>
        </authorList>
    </citation>
    <scope>NUCLEOTIDE SEQUENCE</scope>
    <source>
        <strain evidence="3">Gfbio:sag-sample-b02:053724c1-46a9-4a36-b237-ea2bf867836b</strain>
    </source>
</reference>
<accession>A0A7D9H503</accession>
<dbReference type="InterPro" id="IPR029044">
    <property type="entry name" value="Nucleotide-diphossugar_trans"/>
</dbReference>
<evidence type="ECO:0000256" key="1">
    <source>
        <dbReference type="SAM" id="Phobius"/>
    </source>
</evidence>
<keyword evidence="1" id="KW-0472">Membrane</keyword>
<keyword evidence="1" id="KW-0812">Transmembrane</keyword>
<feature type="domain" description="Glycosyltransferase 2-like" evidence="2">
    <location>
        <begin position="59"/>
        <end position="126"/>
    </location>
</feature>
<proteinExistence type="predicted"/>
<dbReference type="Pfam" id="PF00535">
    <property type="entry name" value="Glycos_transf_2"/>
    <property type="match status" value="1"/>
</dbReference>
<evidence type="ECO:0000313" key="3">
    <source>
        <dbReference type="EMBL" id="VUX54852.1"/>
    </source>
</evidence>
<dbReference type="AlphaFoldDB" id="A0A7D9H503"/>
<evidence type="ECO:0000259" key="2">
    <source>
        <dbReference type="Pfam" id="PF00535"/>
    </source>
</evidence>
<keyword evidence="1" id="KW-1133">Transmembrane helix</keyword>
<organism evidence="3">
    <name type="scientific">uncultured Woeseiaceae bacterium</name>
    <dbReference type="NCBI Taxonomy" id="1983305"/>
    <lineage>
        <taxon>Bacteria</taxon>
        <taxon>Pseudomonadati</taxon>
        <taxon>Pseudomonadota</taxon>
        <taxon>Gammaproteobacteria</taxon>
        <taxon>Woeseiales</taxon>
        <taxon>Woeseiaceae</taxon>
        <taxon>environmental samples</taxon>
    </lineage>
</organism>
<sequence>MCETCSTKDSFYPVSVVIPTLGGESLSQTIEQLNSGTLVPSEILICIPEEDACRVDNLLFPNVMVVKTPCRGQVAQRALGFQEAKAPLVLQLDDDVLVRESCLQNMVGHMVGLVDVAVGPKLYDIETQLHHSFLAPTTSLRWYERFLFWVINGPDGYKPGQISGAGINMGVPEKPDDWVDLGWLPGGCLLHQRENLILFDYYPFKGKAYAEDLFHSVLLRKKGVRLLRCGSAVCDVDSASGRAMDPVTFFKMYVRSAKAMKRFLIEIDGSILRLYLFLILNLVRLVARKMIA</sequence>
<dbReference type="InterPro" id="IPR001173">
    <property type="entry name" value="Glyco_trans_2-like"/>
</dbReference>
<protein>
    <recommendedName>
        <fullName evidence="2">Glycosyltransferase 2-like domain-containing protein</fullName>
    </recommendedName>
</protein>
<name>A0A7D9H503_9GAMM</name>
<gene>
    <name evidence="3" type="ORF">JTBB02_V1_10031</name>
</gene>
<feature type="transmembrane region" description="Helical" evidence="1">
    <location>
        <begin position="270"/>
        <end position="287"/>
    </location>
</feature>
<dbReference type="Gene3D" id="3.90.550.10">
    <property type="entry name" value="Spore Coat Polysaccharide Biosynthesis Protein SpsA, Chain A"/>
    <property type="match status" value="1"/>
</dbReference>
<dbReference type="EMBL" id="LR633966">
    <property type="protein sequence ID" value="VUX54852.1"/>
    <property type="molecule type" value="Genomic_DNA"/>
</dbReference>